<dbReference type="SUPFAM" id="SSF51735">
    <property type="entry name" value="NAD(P)-binding Rossmann-fold domains"/>
    <property type="match status" value="1"/>
</dbReference>
<protein>
    <recommendedName>
        <fullName evidence="4 5">Pyrroline-5-carboxylate reductase</fullName>
        <shortName evidence="4">P5C reductase</shortName>
        <shortName evidence="4">P5CR</shortName>
        <ecNumber evidence="4 5">1.5.1.2</ecNumber>
    </recommendedName>
    <alternativeName>
        <fullName evidence="4">PCA reductase</fullName>
    </alternativeName>
</protein>
<keyword evidence="2 4" id="KW-0521">NADP</keyword>
<keyword evidence="4 7" id="KW-0028">Amino-acid biosynthesis</keyword>
<dbReference type="PANTHER" id="PTHR11645">
    <property type="entry name" value="PYRROLINE-5-CARBOXYLATE REDUCTASE"/>
    <property type="match status" value="1"/>
</dbReference>
<dbReference type="InterPro" id="IPR008927">
    <property type="entry name" value="6-PGluconate_DH-like_C_sf"/>
</dbReference>
<comment type="similarity">
    <text evidence="1 4 7">Belongs to the pyrroline-5-carboxylate reductase family.</text>
</comment>
<dbReference type="EC" id="1.5.1.2" evidence="4 5"/>
<comment type="pathway">
    <text evidence="4 7">Amino-acid biosynthesis; L-proline biosynthesis; L-proline from L-glutamate 5-semialdehyde: step 1/1.</text>
</comment>
<accession>A0A212TGD8</accession>
<feature type="domain" description="Pyrroline-5-carboxylate reductase dimerisation" evidence="9">
    <location>
        <begin position="171"/>
        <end position="275"/>
    </location>
</feature>
<feature type="binding site" evidence="6">
    <location>
        <begin position="12"/>
        <end position="17"/>
    </location>
    <ligand>
        <name>NADP(+)</name>
        <dbReference type="ChEBI" id="CHEBI:58349"/>
    </ligand>
</feature>
<dbReference type="InterPro" id="IPR029036">
    <property type="entry name" value="P5CR_dimer"/>
</dbReference>
<organism evidence="10 11">
    <name type="scientific">Polynucleobacter victoriensis</name>
    <dbReference type="NCBI Taxonomy" id="2049319"/>
    <lineage>
        <taxon>Bacteria</taxon>
        <taxon>Pseudomonadati</taxon>
        <taxon>Pseudomonadota</taxon>
        <taxon>Betaproteobacteria</taxon>
        <taxon>Burkholderiales</taxon>
        <taxon>Burkholderiaceae</taxon>
        <taxon>Polynucleobacter</taxon>
    </lineage>
</organism>
<keyword evidence="4 7" id="KW-0641">Proline biosynthesis</keyword>
<dbReference type="Gene3D" id="3.40.50.720">
    <property type="entry name" value="NAD(P)-binding Rossmann-like Domain"/>
    <property type="match status" value="1"/>
</dbReference>
<dbReference type="AlphaFoldDB" id="A0A212TGD8"/>
<dbReference type="GO" id="GO:0055129">
    <property type="term" value="P:L-proline biosynthetic process"/>
    <property type="evidence" value="ECO:0007669"/>
    <property type="project" value="UniProtKB-UniRule"/>
</dbReference>
<proteinExistence type="inferred from homology"/>
<dbReference type="SUPFAM" id="SSF48179">
    <property type="entry name" value="6-phosphogluconate dehydrogenase C-terminal domain-like"/>
    <property type="match status" value="1"/>
</dbReference>
<evidence type="ECO:0000256" key="6">
    <source>
        <dbReference type="PIRSR" id="PIRSR000193-1"/>
    </source>
</evidence>
<dbReference type="HAMAP" id="MF_01925">
    <property type="entry name" value="P5C_reductase"/>
    <property type="match status" value="1"/>
</dbReference>
<dbReference type="PIRSF" id="PIRSF000193">
    <property type="entry name" value="Pyrrol-5-carb_rd"/>
    <property type="match status" value="1"/>
</dbReference>
<dbReference type="InterPro" id="IPR036291">
    <property type="entry name" value="NAD(P)-bd_dom_sf"/>
</dbReference>
<dbReference type="Pfam" id="PF14748">
    <property type="entry name" value="P5CR_dimer"/>
    <property type="match status" value="1"/>
</dbReference>
<dbReference type="Pfam" id="PF03807">
    <property type="entry name" value="F420_oxidored"/>
    <property type="match status" value="1"/>
</dbReference>
<dbReference type="Gene3D" id="1.10.3730.10">
    <property type="entry name" value="ProC C-terminal domain-like"/>
    <property type="match status" value="1"/>
</dbReference>
<dbReference type="FunFam" id="1.10.3730.10:FF:000001">
    <property type="entry name" value="Pyrroline-5-carboxylate reductase"/>
    <property type="match status" value="1"/>
</dbReference>
<dbReference type="OrthoDB" id="9805754at2"/>
<feature type="binding site" evidence="6">
    <location>
        <begin position="76"/>
        <end position="79"/>
    </location>
    <ligand>
        <name>NADP(+)</name>
        <dbReference type="ChEBI" id="CHEBI:58349"/>
    </ligand>
</feature>
<evidence type="ECO:0000256" key="2">
    <source>
        <dbReference type="ARBA" id="ARBA00022857"/>
    </source>
</evidence>
<comment type="function">
    <text evidence="4">Catalyzes the reduction of 1-pyrroline-5-carboxylate (PCA) to L-proline.</text>
</comment>
<evidence type="ECO:0000259" key="9">
    <source>
        <dbReference type="Pfam" id="PF14748"/>
    </source>
</evidence>
<reference evidence="10 11" key="1">
    <citation type="submission" date="2017-06" db="EMBL/GenBank/DDBJ databases">
        <authorList>
            <person name="Kim H.J."/>
            <person name="Triplett B.A."/>
        </authorList>
    </citation>
    <scope>NUCLEOTIDE SEQUENCE [LARGE SCALE GENOMIC DNA]</scope>
    <source>
        <strain evidence="10 11">MWH-VicM1</strain>
    </source>
</reference>
<sequence>MNNLSTLKISFIGGGNMASALIGGLIKKGVAAKNIFVADPYDQTRQRLESELSVITAQNIKKLAAHIESSDVIVMAVKPQQFKEASLELAEVLSTFNTKPLCLSVAAGIRTSDMAAWLGHTRLVRAMPNTPALISQGMTGLYTNANTPKSDKELAENICQAVGKVVWVDNEKQMDDITAVSGSGPAYVFAFLEALENAGIAQGLTPAQARLLAIQTVQGAASLAAQSSEPPSILREKVTSKGGTTYAALQVLEKESWAEIMAKAIKAASARGAEMGDEFSRQ</sequence>
<dbReference type="InterPro" id="IPR000304">
    <property type="entry name" value="Pyrroline-COOH_reductase"/>
</dbReference>
<evidence type="ECO:0000313" key="10">
    <source>
        <dbReference type="EMBL" id="SNC64886.1"/>
    </source>
</evidence>
<dbReference type="Proteomes" id="UP000197215">
    <property type="component" value="Unassembled WGS sequence"/>
</dbReference>
<evidence type="ECO:0000256" key="5">
    <source>
        <dbReference type="NCBIfam" id="TIGR00112"/>
    </source>
</evidence>
<dbReference type="RefSeq" id="WP_088813054.1">
    <property type="nucleotide sequence ID" value="NZ_FYEX01000001.1"/>
</dbReference>
<gene>
    <name evidence="4" type="primary">proC</name>
    <name evidence="10" type="ORF">SAMN06295916_1183</name>
</gene>
<evidence type="ECO:0000259" key="8">
    <source>
        <dbReference type="Pfam" id="PF03807"/>
    </source>
</evidence>
<feature type="domain" description="Pyrroline-5-carboxylate reductase catalytic N-terminal" evidence="8">
    <location>
        <begin position="8"/>
        <end position="89"/>
    </location>
</feature>
<comment type="catalytic activity">
    <reaction evidence="4">
        <text>L-proline + NAD(+) = (S)-1-pyrroline-5-carboxylate + NADH + 2 H(+)</text>
        <dbReference type="Rhea" id="RHEA:14105"/>
        <dbReference type="ChEBI" id="CHEBI:15378"/>
        <dbReference type="ChEBI" id="CHEBI:17388"/>
        <dbReference type="ChEBI" id="CHEBI:57540"/>
        <dbReference type="ChEBI" id="CHEBI:57945"/>
        <dbReference type="ChEBI" id="CHEBI:60039"/>
        <dbReference type="EC" id="1.5.1.2"/>
    </reaction>
</comment>
<keyword evidence="4" id="KW-0963">Cytoplasm</keyword>
<evidence type="ECO:0000256" key="1">
    <source>
        <dbReference type="ARBA" id="ARBA00005525"/>
    </source>
</evidence>
<comment type="subcellular location">
    <subcellularLocation>
        <location evidence="4">Cytoplasm</location>
    </subcellularLocation>
</comment>
<dbReference type="UniPathway" id="UPA00098">
    <property type="reaction ID" value="UER00361"/>
</dbReference>
<dbReference type="PROSITE" id="PS00521">
    <property type="entry name" value="P5CR"/>
    <property type="match status" value="1"/>
</dbReference>
<dbReference type="PANTHER" id="PTHR11645:SF0">
    <property type="entry name" value="PYRROLINE-5-CARBOXYLATE REDUCTASE 3"/>
    <property type="match status" value="1"/>
</dbReference>
<name>A0A212TGD8_9BURK</name>
<dbReference type="InterPro" id="IPR028939">
    <property type="entry name" value="P5C_Rdtase_cat_N"/>
</dbReference>
<dbReference type="NCBIfam" id="TIGR00112">
    <property type="entry name" value="proC"/>
    <property type="match status" value="1"/>
</dbReference>
<evidence type="ECO:0000313" key="11">
    <source>
        <dbReference type="Proteomes" id="UP000197215"/>
    </source>
</evidence>
<keyword evidence="11" id="KW-1185">Reference proteome</keyword>
<comment type="catalytic activity">
    <reaction evidence="4 7">
        <text>L-proline + NADP(+) = (S)-1-pyrroline-5-carboxylate + NADPH + 2 H(+)</text>
        <dbReference type="Rhea" id="RHEA:14109"/>
        <dbReference type="ChEBI" id="CHEBI:15378"/>
        <dbReference type="ChEBI" id="CHEBI:17388"/>
        <dbReference type="ChEBI" id="CHEBI:57783"/>
        <dbReference type="ChEBI" id="CHEBI:58349"/>
        <dbReference type="ChEBI" id="CHEBI:60039"/>
        <dbReference type="EC" id="1.5.1.2"/>
    </reaction>
</comment>
<dbReference type="EMBL" id="FYEX01000001">
    <property type="protein sequence ID" value="SNC64886.1"/>
    <property type="molecule type" value="Genomic_DNA"/>
</dbReference>
<evidence type="ECO:0000256" key="4">
    <source>
        <dbReference type="HAMAP-Rule" id="MF_01925"/>
    </source>
</evidence>
<keyword evidence="3 4" id="KW-0560">Oxidoreductase</keyword>
<dbReference type="GO" id="GO:0004735">
    <property type="term" value="F:pyrroline-5-carboxylate reductase activity"/>
    <property type="evidence" value="ECO:0007669"/>
    <property type="project" value="UniProtKB-UniRule"/>
</dbReference>
<dbReference type="GO" id="GO:0005737">
    <property type="term" value="C:cytoplasm"/>
    <property type="evidence" value="ECO:0007669"/>
    <property type="project" value="UniProtKB-SubCell"/>
</dbReference>
<dbReference type="InterPro" id="IPR053790">
    <property type="entry name" value="P5CR-like_CS"/>
</dbReference>
<evidence type="ECO:0000256" key="3">
    <source>
        <dbReference type="ARBA" id="ARBA00023002"/>
    </source>
</evidence>
<evidence type="ECO:0000256" key="7">
    <source>
        <dbReference type="RuleBase" id="RU003903"/>
    </source>
</evidence>